<keyword evidence="2" id="KW-0812">Transmembrane</keyword>
<evidence type="ECO:0000313" key="3">
    <source>
        <dbReference type="Proteomes" id="UP000694888"/>
    </source>
</evidence>
<reference evidence="4" key="1">
    <citation type="submission" date="2025-08" db="UniProtKB">
        <authorList>
            <consortium name="RefSeq"/>
        </authorList>
    </citation>
    <scope>IDENTIFICATION</scope>
</reference>
<evidence type="ECO:0000256" key="2">
    <source>
        <dbReference type="SAM" id="Phobius"/>
    </source>
</evidence>
<evidence type="ECO:0000256" key="1">
    <source>
        <dbReference type="SAM" id="MobiDB-lite"/>
    </source>
</evidence>
<keyword evidence="3" id="KW-1185">Reference proteome</keyword>
<gene>
    <name evidence="4" type="primary">LOC106011526</name>
</gene>
<feature type="transmembrane region" description="Helical" evidence="2">
    <location>
        <begin position="20"/>
        <end position="40"/>
    </location>
</feature>
<dbReference type="Proteomes" id="UP000694888">
    <property type="component" value="Unplaced"/>
</dbReference>
<keyword evidence="2" id="KW-0472">Membrane</keyword>
<keyword evidence="2" id="KW-1133">Transmembrane helix</keyword>
<feature type="region of interest" description="Disordered" evidence="1">
    <location>
        <begin position="182"/>
        <end position="222"/>
    </location>
</feature>
<protein>
    <submittedName>
        <fullName evidence="4">Uncharacterized protein LOC106011526</fullName>
    </submittedName>
</protein>
<feature type="region of interest" description="Disordered" evidence="1">
    <location>
        <begin position="113"/>
        <end position="158"/>
    </location>
</feature>
<feature type="compositionally biased region" description="Basic and acidic residues" evidence="1">
    <location>
        <begin position="131"/>
        <end position="142"/>
    </location>
</feature>
<proteinExistence type="predicted"/>
<sequence length="222" mass="22933">MGCYGEGRRTSRLHADPVTIGVVAGVVSLALLILLVVFRIKYINQAPGRVSTSSAADTLCTQCTSGEQDYPGSESAAPGPHVCANGQDMFVRAGEGKHSYIAGGDVVDGSGKDSYCSSHTHSQDRSSYTAEGHDRWSYDGHDASTSIGQDGGSSSCQNGCHGGSISRVEFEGSCGQMTGMFTDDNSAGQNGFRGGRAPGREASNGEVAGVCASSPPMRHTTV</sequence>
<evidence type="ECO:0000313" key="4">
    <source>
        <dbReference type="RefSeq" id="XP_012937007.2"/>
    </source>
</evidence>
<dbReference type="GeneID" id="106011526"/>
<organism evidence="3 4">
    <name type="scientific">Aplysia californica</name>
    <name type="common">California sea hare</name>
    <dbReference type="NCBI Taxonomy" id="6500"/>
    <lineage>
        <taxon>Eukaryota</taxon>
        <taxon>Metazoa</taxon>
        <taxon>Spiralia</taxon>
        <taxon>Lophotrochozoa</taxon>
        <taxon>Mollusca</taxon>
        <taxon>Gastropoda</taxon>
        <taxon>Heterobranchia</taxon>
        <taxon>Euthyneura</taxon>
        <taxon>Tectipleura</taxon>
        <taxon>Aplysiida</taxon>
        <taxon>Aplysioidea</taxon>
        <taxon>Aplysiidae</taxon>
        <taxon>Aplysia</taxon>
    </lineage>
</organism>
<dbReference type="RefSeq" id="XP_012937007.2">
    <property type="nucleotide sequence ID" value="XM_013081553.2"/>
</dbReference>
<accession>A0ABM0ZY98</accession>
<feature type="compositionally biased region" description="Polar residues" evidence="1">
    <location>
        <begin position="115"/>
        <end position="129"/>
    </location>
</feature>
<feature type="compositionally biased region" description="Polar residues" evidence="1">
    <location>
        <begin position="143"/>
        <end position="158"/>
    </location>
</feature>
<name>A0ABM0ZY98_APLCA</name>